<name>A0ABT0TK19_9FLAO</name>
<keyword evidence="1" id="KW-0812">Transmembrane</keyword>
<feature type="transmembrane region" description="Helical" evidence="1">
    <location>
        <begin position="9"/>
        <end position="27"/>
    </location>
</feature>
<organism evidence="2 3">
    <name type="scientific">Flavobacterium luminosum</name>
    <dbReference type="NCBI Taxonomy" id="2949086"/>
    <lineage>
        <taxon>Bacteria</taxon>
        <taxon>Pseudomonadati</taxon>
        <taxon>Bacteroidota</taxon>
        <taxon>Flavobacteriia</taxon>
        <taxon>Flavobacteriales</taxon>
        <taxon>Flavobacteriaceae</taxon>
        <taxon>Flavobacterium</taxon>
    </lineage>
</organism>
<keyword evidence="1" id="KW-1133">Transmembrane helix</keyword>
<feature type="transmembrane region" description="Helical" evidence="1">
    <location>
        <begin position="33"/>
        <end position="51"/>
    </location>
</feature>
<feature type="transmembrane region" description="Helical" evidence="1">
    <location>
        <begin position="142"/>
        <end position="164"/>
    </location>
</feature>
<dbReference type="RefSeq" id="WP_250590336.1">
    <property type="nucleotide sequence ID" value="NZ_JAMLJM010000001.1"/>
</dbReference>
<sequence>MNEIIKKNGILFGIIIGTVAILFQIIIYVSGEALYKNVYLGFLFTTLYWVIRIYQANKTKKELHNVITLKEVFTTLLISTSIGILISVSFNYVFYNFVATDLKPEVNKFMNLKQLDIQKMFNKGNLDEDQILNFDNFAFGTLFKGAVFSILISSIFNLILAAIFKTKTSNQY</sequence>
<proteinExistence type="predicted"/>
<dbReference type="Pfam" id="PF13858">
    <property type="entry name" value="DUF4199"/>
    <property type="match status" value="1"/>
</dbReference>
<dbReference type="EMBL" id="JAMLJM010000001">
    <property type="protein sequence ID" value="MCL9807806.1"/>
    <property type="molecule type" value="Genomic_DNA"/>
</dbReference>
<protein>
    <submittedName>
        <fullName evidence="2">DUF4199 domain-containing protein</fullName>
    </submittedName>
</protein>
<reference evidence="2 3" key="1">
    <citation type="submission" date="2022-05" db="EMBL/GenBank/DDBJ databases">
        <title>Flavobacterium sp., isolated from activated sludge.</title>
        <authorList>
            <person name="Ran Q."/>
        </authorList>
    </citation>
    <scope>NUCLEOTIDE SEQUENCE [LARGE SCALE GENOMIC DNA]</scope>
    <source>
        <strain evidence="2 3">HXWNR70</strain>
    </source>
</reference>
<gene>
    <name evidence="2" type="ORF">NAT50_00340</name>
</gene>
<keyword evidence="1" id="KW-0472">Membrane</keyword>
<evidence type="ECO:0000256" key="1">
    <source>
        <dbReference type="SAM" id="Phobius"/>
    </source>
</evidence>
<accession>A0ABT0TK19</accession>
<keyword evidence="3" id="KW-1185">Reference proteome</keyword>
<comment type="caution">
    <text evidence="2">The sequence shown here is derived from an EMBL/GenBank/DDBJ whole genome shotgun (WGS) entry which is preliminary data.</text>
</comment>
<dbReference type="InterPro" id="IPR025250">
    <property type="entry name" value="DUF4199"/>
</dbReference>
<dbReference type="Proteomes" id="UP001317191">
    <property type="component" value="Unassembled WGS sequence"/>
</dbReference>
<evidence type="ECO:0000313" key="3">
    <source>
        <dbReference type="Proteomes" id="UP001317191"/>
    </source>
</evidence>
<feature type="transmembrane region" description="Helical" evidence="1">
    <location>
        <begin position="72"/>
        <end position="95"/>
    </location>
</feature>
<evidence type="ECO:0000313" key="2">
    <source>
        <dbReference type="EMBL" id="MCL9807806.1"/>
    </source>
</evidence>